<accession>A0ABR5ZXU9</accession>
<protein>
    <recommendedName>
        <fullName evidence="3">Phage protein</fullName>
    </recommendedName>
</protein>
<name>A0ABR5ZXU9_9LACT</name>
<evidence type="ECO:0000313" key="2">
    <source>
        <dbReference type="Proteomes" id="UP000540056"/>
    </source>
</evidence>
<proteinExistence type="predicted"/>
<keyword evidence="2" id="KW-1185">Reference proteome</keyword>
<dbReference type="Proteomes" id="UP000540056">
    <property type="component" value="Unassembled WGS sequence"/>
</dbReference>
<organism evidence="1 2">
    <name type="scientific">Aerococcus urinaeequi</name>
    <dbReference type="NCBI Taxonomy" id="51665"/>
    <lineage>
        <taxon>Bacteria</taxon>
        <taxon>Bacillati</taxon>
        <taxon>Bacillota</taxon>
        <taxon>Bacilli</taxon>
        <taxon>Lactobacillales</taxon>
        <taxon>Aerococcaceae</taxon>
        <taxon>Aerococcus</taxon>
    </lineage>
</organism>
<comment type="caution">
    <text evidence="1">The sequence shown here is derived from an EMBL/GenBank/DDBJ whole genome shotgun (WGS) entry which is preliminary data.</text>
</comment>
<dbReference type="RefSeq" id="WP_182023312.1">
    <property type="nucleotide sequence ID" value="NZ_JACGAM010000007.1"/>
</dbReference>
<sequence length="78" mass="9556">MKMTTEQHTIWQNLVKQSQPYYNDLIYVLDCVDITEGHWEYYNKHGVKWLVDTFPEVRHDTRRFVRVWLGDEPIEVED</sequence>
<evidence type="ECO:0000313" key="1">
    <source>
        <dbReference type="EMBL" id="MBA5746563.1"/>
    </source>
</evidence>
<evidence type="ECO:0008006" key="3">
    <source>
        <dbReference type="Google" id="ProtNLM"/>
    </source>
</evidence>
<reference evidence="1 2" key="1">
    <citation type="submission" date="2020-07" db="EMBL/GenBank/DDBJ databases">
        <title>Draft Genome Sequences of Lactobacillales Isolated from the International Space Station.</title>
        <authorList>
            <person name="Bharadwaj A.R."/>
            <person name="Singh N.K."/>
            <person name="Wood J.M."/>
            <person name="Debieu M."/>
            <person name="O'Hara N.B."/>
            <person name="Karouia F."/>
            <person name="Mason C.E."/>
            <person name="Venkateswaran K."/>
        </authorList>
    </citation>
    <scope>NUCLEOTIDE SEQUENCE [LARGE SCALE GENOMIC DNA]</scope>
    <source>
        <strain evidence="1 2">151250015-1-258-55</strain>
    </source>
</reference>
<dbReference type="EMBL" id="JACGAN010000007">
    <property type="protein sequence ID" value="MBA5746563.1"/>
    <property type="molecule type" value="Genomic_DNA"/>
</dbReference>
<gene>
    <name evidence="1" type="ORF">H3232_05005</name>
</gene>